<dbReference type="GeneID" id="107266793"/>
<evidence type="ECO:0000256" key="1">
    <source>
        <dbReference type="SAM" id="SignalP"/>
    </source>
</evidence>
<feature type="signal peptide" evidence="1">
    <location>
        <begin position="1"/>
        <end position="19"/>
    </location>
</feature>
<dbReference type="GO" id="GO:0008289">
    <property type="term" value="F:lipid binding"/>
    <property type="evidence" value="ECO:0007669"/>
    <property type="project" value="InterPro"/>
</dbReference>
<reference evidence="3" key="1">
    <citation type="submission" date="2025-08" db="UniProtKB">
        <authorList>
            <consortium name="RefSeq"/>
        </authorList>
    </citation>
    <scope>IDENTIFICATION</scope>
</reference>
<dbReference type="GO" id="GO:0006869">
    <property type="term" value="P:lipid transport"/>
    <property type="evidence" value="ECO:0007669"/>
    <property type="project" value="InterPro"/>
</dbReference>
<dbReference type="KEGG" id="ccin:107266793"/>
<proteinExistence type="predicted"/>
<sequence>MNKFGAFFILMAVLVCGQARVAREVPANQPVQLSDLIAQAQSNINNLGTQIQQQLQLIDQETIVNTIKNQSSTLASNVQSYVNQVSEDVKSKSPEIEKLWADIKGKLSKAVNDINAQLPDGQQQAAELQAKFNAGIQTIVQESDKVAKSISQNSSKVREEVANFTKQAVDIAVQATQNLNNQLQQAAKSS</sequence>
<dbReference type="SUPFAM" id="SSF47857">
    <property type="entry name" value="Apolipophorin-III"/>
    <property type="match status" value="1"/>
</dbReference>
<dbReference type="RefSeq" id="XP_015593150.1">
    <property type="nucleotide sequence ID" value="XM_015737664.2"/>
</dbReference>
<dbReference type="Pfam" id="PF07464">
    <property type="entry name" value="ApoLp-III"/>
    <property type="match status" value="1"/>
</dbReference>
<organism evidence="2 3">
    <name type="scientific">Cephus cinctus</name>
    <name type="common">Wheat stem sawfly</name>
    <dbReference type="NCBI Taxonomy" id="211228"/>
    <lineage>
        <taxon>Eukaryota</taxon>
        <taxon>Metazoa</taxon>
        <taxon>Ecdysozoa</taxon>
        <taxon>Arthropoda</taxon>
        <taxon>Hexapoda</taxon>
        <taxon>Insecta</taxon>
        <taxon>Pterygota</taxon>
        <taxon>Neoptera</taxon>
        <taxon>Endopterygota</taxon>
        <taxon>Hymenoptera</taxon>
        <taxon>Cephoidea</taxon>
        <taxon>Cephidae</taxon>
        <taxon>Cephus</taxon>
    </lineage>
</organism>
<evidence type="ECO:0000313" key="2">
    <source>
        <dbReference type="Proteomes" id="UP000694920"/>
    </source>
</evidence>
<dbReference type="CTD" id="100145916"/>
<dbReference type="CDD" id="cd13769">
    <property type="entry name" value="ApoLp-III_like"/>
    <property type="match status" value="1"/>
</dbReference>
<protein>
    <submittedName>
        <fullName evidence="3">Uncharacterized protein LOC107266793</fullName>
    </submittedName>
</protein>
<accession>A0AAJ7BT65</accession>
<name>A0AAJ7BT65_CEPCN</name>
<gene>
    <name evidence="3" type="primary">LOC107266793</name>
</gene>
<dbReference type="Gene3D" id="1.20.120.20">
    <property type="entry name" value="Apolipoprotein"/>
    <property type="match status" value="1"/>
</dbReference>
<keyword evidence="2" id="KW-1185">Reference proteome</keyword>
<dbReference type="GO" id="GO:0005576">
    <property type="term" value="C:extracellular region"/>
    <property type="evidence" value="ECO:0007669"/>
    <property type="project" value="InterPro"/>
</dbReference>
<dbReference type="Proteomes" id="UP000694920">
    <property type="component" value="Unplaced"/>
</dbReference>
<feature type="chain" id="PRO_5042570532" evidence="1">
    <location>
        <begin position="20"/>
        <end position="190"/>
    </location>
</feature>
<dbReference type="InterPro" id="IPR010009">
    <property type="entry name" value="ApoLp-III"/>
</dbReference>
<keyword evidence="1" id="KW-0732">Signal</keyword>
<evidence type="ECO:0000313" key="3">
    <source>
        <dbReference type="RefSeq" id="XP_015593150.1"/>
    </source>
</evidence>
<dbReference type="AlphaFoldDB" id="A0AAJ7BT65"/>